<sequence length="144" mass="16075">MWVEADGYLPSGEAMARQFLHGQRFFRESTTWRHLSQAWIPDVLGYPASLPQIFALGGADTFFVPPRRSPWNRVPTSFPITRSRGRKLTAPRCSPTSRPPTPYNLRSTRANWCPPHAGLPSVAWLTGRCCPSATATAVAAPLWR</sequence>
<protein>
    <recommendedName>
        <fullName evidence="1">Glycoside hydrolase family 38 N-terminal domain-containing protein</fullName>
    </recommendedName>
</protein>
<dbReference type="InterPro" id="IPR000602">
    <property type="entry name" value="Glyco_hydro_38_N"/>
</dbReference>
<feature type="domain" description="Glycoside hydrolase family 38 N-terminal" evidence="1">
    <location>
        <begin position="1"/>
        <end position="64"/>
    </location>
</feature>
<organism evidence="2 3">
    <name type="scientific">Candidatus Neomicrothrix subdominans</name>
    <dbReference type="NCBI Taxonomy" id="2954438"/>
    <lineage>
        <taxon>Bacteria</taxon>
        <taxon>Bacillati</taxon>
        <taxon>Actinomycetota</taxon>
        <taxon>Acidimicrobiia</taxon>
        <taxon>Acidimicrobiales</taxon>
        <taxon>Microthrixaceae</taxon>
        <taxon>Candidatus Neomicrothrix</taxon>
    </lineage>
</organism>
<dbReference type="InterPro" id="IPR011330">
    <property type="entry name" value="Glyco_hydro/deAcase_b/a-brl"/>
</dbReference>
<dbReference type="InterPro" id="IPR027291">
    <property type="entry name" value="Glyco_hydro_38_N_sf"/>
</dbReference>
<evidence type="ECO:0000313" key="3">
    <source>
        <dbReference type="Proteomes" id="UP000727993"/>
    </source>
</evidence>
<proteinExistence type="predicted"/>
<accession>A0A936TG03</accession>
<reference evidence="2 3" key="1">
    <citation type="submission" date="2020-10" db="EMBL/GenBank/DDBJ databases">
        <title>Connecting structure to function with the recovery of over 1000 high-quality activated sludge metagenome-assembled genomes encoding full-length rRNA genes using long-read sequencing.</title>
        <authorList>
            <person name="Singleton C.M."/>
            <person name="Petriglieri F."/>
            <person name="Kristensen J.M."/>
            <person name="Kirkegaard R.H."/>
            <person name="Michaelsen T.Y."/>
            <person name="Andersen M.H."/>
            <person name="Karst S.M."/>
            <person name="Dueholm M.S."/>
            <person name="Nielsen P.H."/>
            <person name="Albertsen M."/>
        </authorList>
    </citation>
    <scope>NUCLEOTIDE SEQUENCE [LARGE SCALE GENOMIC DNA]</scope>
    <source>
        <strain evidence="2">Lyne_18-Q3-R50-59_MAXAC.006</strain>
    </source>
</reference>
<dbReference type="SUPFAM" id="SSF88713">
    <property type="entry name" value="Glycoside hydrolase/deacetylase"/>
    <property type="match status" value="1"/>
</dbReference>
<evidence type="ECO:0000259" key="1">
    <source>
        <dbReference type="Pfam" id="PF01074"/>
    </source>
</evidence>
<dbReference type="AlphaFoldDB" id="A0A936TG03"/>
<dbReference type="GO" id="GO:0006013">
    <property type="term" value="P:mannose metabolic process"/>
    <property type="evidence" value="ECO:0007669"/>
    <property type="project" value="InterPro"/>
</dbReference>
<name>A0A936TG03_9ACTN</name>
<dbReference type="PANTHER" id="PTHR46017">
    <property type="entry name" value="ALPHA-MANNOSIDASE 2C1"/>
    <property type="match status" value="1"/>
</dbReference>
<evidence type="ECO:0000313" key="2">
    <source>
        <dbReference type="EMBL" id="MBK9297180.1"/>
    </source>
</evidence>
<dbReference type="Proteomes" id="UP000727993">
    <property type="component" value="Unassembled WGS sequence"/>
</dbReference>
<dbReference type="GO" id="GO:0009313">
    <property type="term" value="P:oligosaccharide catabolic process"/>
    <property type="evidence" value="ECO:0007669"/>
    <property type="project" value="TreeGrafter"/>
</dbReference>
<comment type="caution">
    <text evidence="2">The sequence shown here is derived from an EMBL/GenBank/DDBJ whole genome shotgun (WGS) entry which is preliminary data.</text>
</comment>
<dbReference type="GO" id="GO:0004559">
    <property type="term" value="F:alpha-mannosidase activity"/>
    <property type="evidence" value="ECO:0007669"/>
    <property type="project" value="InterPro"/>
</dbReference>
<dbReference type="Gene3D" id="3.20.110.10">
    <property type="entry name" value="Glycoside hydrolase 38, N terminal domain"/>
    <property type="match status" value="1"/>
</dbReference>
<dbReference type="Pfam" id="PF01074">
    <property type="entry name" value="Glyco_hydro_38N"/>
    <property type="match status" value="1"/>
</dbReference>
<dbReference type="PANTHER" id="PTHR46017:SF1">
    <property type="entry name" value="ALPHA-MANNOSIDASE 2C1"/>
    <property type="match status" value="1"/>
</dbReference>
<dbReference type="EMBL" id="JADJZA010000006">
    <property type="protein sequence ID" value="MBK9297180.1"/>
    <property type="molecule type" value="Genomic_DNA"/>
</dbReference>
<gene>
    <name evidence="2" type="ORF">IPN02_10185</name>
</gene>